<sequence>MPLSVLQPADADAVLVPAVERGRRARLFRLFAPQRRGGGVRGLAIVVAALLLGGCATAIPRLADGSVAAGEPARTPDVYYEPSPPEVVEAMLKLANVGPGDVVYDLGSGDGRIPIAAARDFGARGVGIEIDPRLVAVARENAAQAGVGDRVTFRGEDFFEADLSGASVVTLFLFPSINRRLAPRLLAQLKPGSRVIGHYHAVPGWTPDARIRVRGRPLYRWTIPVQAGATN</sequence>
<dbReference type="InterPro" id="IPR025714">
    <property type="entry name" value="Methyltranfer_dom"/>
</dbReference>
<dbReference type="GO" id="GO:0032259">
    <property type="term" value="P:methylation"/>
    <property type="evidence" value="ECO:0007669"/>
    <property type="project" value="UniProtKB-KW"/>
</dbReference>
<reference evidence="5 6" key="1">
    <citation type="submission" date="2019-04" db="EMBL/GenBank/DDBJ databases">
        <authorList>
            <person name="Yang Y."/>
            <person name="Wei D."/>
        </authorList>
    </citation>
    <scope>NUCLEOTIDE SEQUENCE [LARGE SCALE GENOMIC DNA]</scope>
    <source>
        <strain evidence="5 6">L-1-4w-11</strain>
    </source>
</reference>
<dbReference type="PANTHER" id="PTHR13610">
    <property type="entry name" value="METHYLTRANSFERASE DOMAIN-CONTAINING PROTEIN"/>
    <property type="match status" value="1"/>
</dbReference>
<dbReference type="CDD" id="cd02440">
    <property type="entry name" value="AdoMet_MTases"/>
    <property type="match status" value="1"/>
</dbReference>
<keyword evidence="2 5" id="KW-0808">Transferase</keyword>
<evidence type="ECO:0000256" key="2">
    <source>
        <dbReference type="ARBA" id="ARBA00022679"/>
    </source>
</evidence>
<accession>A0A4U1L2T2</accession>
<keyword evidence="3" id="KW-0949">S-adenosyl-L-methionine</keyword>
<gene>
    <name evidence="5" type="ORF">FBR43_05905</name>
</gene>
<name>A0A4U1L2T2_9SPHN</name>
<dbReference type="InterPro" id="IPR026170">
    <property type="entry name" value="FAM173A/B"/>
</dbReference>
<feature type="domain" description="Methyltransferase" evidence="4">
    <location>
        <begin position="100"/>
        <end position="164"/>
    </location>
</feature>
<protein>
    <submittedName>
        <fullName evidence="5">Methyltransferase domain-containing protein</fullName>
    </submittedName>
</protein>
<proteinExistence type="predicted"/>
<dbReference type="OrthoDB" id="9810066at2"/>
<dbReference type="Pfam" id="PF13847">
    <property type="entry name" value="Methyltransf_31"/>
    <property type="match status" value="1"/>
</dbReference>
<dbReference type="GO" id="GO:0016279">
    <property type="term" value="F:protein-lysine N-methyltransferase activity"/>
    <property type="evidence" value="ECO:0007669"/>
    <property type="project" value="InterPro"/>
</dbReference>
<dbReference type="Proteomes" id="UP000309138">
    <property type="component" value="Unassembled WGS sequence"/>
</dbReference>
<keyword evidence="1 5" id="KW-0489">Methyltransferase</keyword>
<comment type="caution">
    <text evidence="5">The sequence shown here is derived from an EMBL/GenBank/DDBJ whole genome shotgun (WGS) entry which is preliminary data.</text>
</comment>
<dbReference type="EMBL" id="SWKR01000002">
    <property type="protein sequence ID" value="TKD50345.1"/>
    <property type="molecule type" value="Genomic_DNA"/>
</dbReference>
<dbReference type="PANTHER" id="PTHR13610:SF11">
    <property type="entry name" value="METHYLTRANSFERASE DOMAIN-CONTAINING PROTEIN"/>
    <property type="match status" value="1"/>
</dbReference>
<dbReference type="SUPFAM" id="SSF53335">
    <property type="entry name" value="S-adenosyl-L-methionine-dependent methyltransferases"/>
    <property type="match status" value="1"/>
</dbReference>
<evidence type="ECO:0000256" key="3">
    <source>
        <dbReference type="ARBA" id="ARBA00022691"/>
    </source>
</evidence>
<evidence type="ECO:0000313" key="5">
    <source>
        <dbReference type="EMBL" id="TKD50345.1"/>
    </source>
</evidence>
<organism evidence="5 6">
    <name type="scientific">Sphingomonas baiyangensis</name>
    <dbReference type="NCBI Taxonomy" id="2572576"/>
    <lineage>
        <taxon>Bacteria</taxon>
        <taxon>Pseudomonadati</taxon>
        <taxon>Pseudomonadota</taxon>
        <taxon>Alphaproteobacteria</taxon>
        <taxon>Sphingomonadales</taxon>
        <taxon>Sphingomonadaceae</taxon>
        <taxon>Sphingomonas</taxon>
    </lineage>
</organism>
<dbReference type="InterPro" id="IPR029063">
    <property type="entry name" value="SAM-dependent_MTases_sf"/>
</dbReference>
<keyword evidence="6" id="KW-1185">Reference proteome</keyword>
<dbReference type="Gene3D" id="3.40.50.150">
    <property type="entry name" value="Vaccinia Virus protein VP39"/>
    <property type="match status" value="1"/>
</dbReference>
<evidence type="ECO:0000259" key="4">
    <source>
        <dbReference type="Pfam" id="PF13847"/>
    </source>
</evidence>
<evidence type="ECO:0000313" key="6">
    <source>
        <dbReference type="Proteomes" id="UP000309138"/>
    </source>
</evidence>
<dbReference type="AlphaFoldDB" id="A0A4U1L2T2"/>
<evidence type="ECO:0000256" key="1">
    <source>
        <dbReference type="ARBA" id="ARBA00022603"/>
    </source>
</evidence>